<protein>
    <submittedName>
        <fullName evidence="2">Uncharacterized protein</fullName>
    </submittedName>
</protein>
<dbReference type="Proteomes" id="UP001153620">
    <property type="component" value="Chromosome 2"/>
</dbReference>
<dbReference type="AlphaFoldDB" id="A0A9N9RUV2"/>
<keyword evidence="3" id="KW-1185">Reference proteome</keyword>
<keyword evidence="1" id="KW-1133">Transmembrane helix</keyword>
<reference evidence="2" key="1">
    <citation type="submission" date="2022-01" db="EMBL/GenBank/DDBJ databases">
        <authorList>
            <person name="King R."/>
        </authorList>
    </citation>
    <scope>NUCLEOTIDE SEQUENCE</scope>
</reference>
<keyword evidence="1" id="KW-0472">Membrane</keyword>
<dbReference type="OrthoDB" id="8173727at2759"/>
<evidence type="ECO:0000313" key="3">
    <source>
        <dbReference type="Proteomes" id="UP001153620"/>
    </source>
</evidence>
<proteinExistence type="predicted"/>
<keyword evidence="1" id="KW-0812">Transmembrane</keyword>
<reference evidence="2" key="2">
    <citation type="submission" date="2022-10" db="EMBL/GenBank/DDBJ databases">
        <authorList>
            <consortium name="ENA_rothamsted_submissions"/>
            <consortium name="culmorum"/>
            <person name="King R."/>
        </authorList>
    </citation>
    <scope>NUCLEOTIDE SEQUENCE</scope>
</reference>
<evidence type="ECO:0000313" key="2">
    <source>
        <dbReference type="EMBL" id="CAG9803492.1"/>
    </source>
</evidence>
<sequence length="213" mass="24128">MRSKMSYYNVRKAGCRLFNDKILALLSGIYTLNISILIFIMFGWQINANFKSYQDLGDVYYGIQIAQIAIIGTQISMAILSVVLIIGIYKENSNFLVPYIVGFLTLWSLETIALLCGVVTSDSDDSETTSTTMSIYFDENENRLVYPYVNSDNNSDESLYQTKVHWHDPMNNTEDSELDLDARVDDEKILGDGSDEDDSLLVIYHDLDTNAAY</sequence>
<accession>A0A9N9RUV2</accession>
<feature type="transmembrane region" description="Helical" evidence="1">
    <location>
        <begin position="21"/>
        <end position="44"/>
    </location>
</feature>
<dbReference type="EMBL" id="OU895878">
    <property type="protein sequence ID" value="CAG9803492.1"/>
    <property type="molecule type" value="Genomic_DNA"/>
</dbReference>
<feature type="transmembrane region" description="Helical" evidence="1">
    <location>
        <begin position="96"/>
        <end position="120"/>
    </location>
</feature>
<name>A0A9N9RUV2_9DIPT</name>
<gene>
    <name evidence="2" type="ORF">CHIRRI_LOCUS6392</name>
</gene>
<dbReference type="PANTHER" id="PTHR36694">
    <property type="entry name" value="PASIFLORA 1, ISOFORM A-RELATED"/>
    <property type="match status" value="1"/>
</dbReference>
<evidence type="ECO:0000256" key="1">
    <source>
        <dbReference type="SAM" id="Phobius"/>
    </source>
</evidence>
<dbReference type="PANTHER" id="PTHR36694:SF10">
    <property type="entry name" value="MARVEL DOMAIN-CONTAINING PROTEIN"/>
    <property type="match status" value="1"/>
</dbReference>
<feature type="transmembrane region" description="Helical" evidence="1">
    <location>
        <begin position="64"/>
        <end position="89"/>
    </location>
</feature>
<organism evidence="2 3">
    <name type="scientific">Chironomus riparius</name>
    <dbReference type="NCBI Taxonomy" id="315576"/>
    <lineage>
        <taxon>Eukaryota</taxon>
        <taxon>Metazoa</taxon>
        <taxon>Ecdysozoa</taxon>
        <taxon>Arthropoda</taxon>
        <taxon>Hexapoda</taxon>
        <taxon>Insecta</taxon>
        <taxon>Pterygota</taxon>
        <taxon>Neoptera</taxon>
        <taxon>Endopterygota</taxon>
        <taxon>Diptera</taxon>
        <taxon>Nematocera</taxon>
        <taxon>Chironomoidea</taxon>
        <taxon>Chironomidae</taxon>
        <taxon>Chironominae</taxon>
        <taxon>Chironomus</taxon>
    </lineage>
</organism>